<feature type="coiled-coil region" evidence="1">
    <location>
        <begin position="69"/>
        <end position="110"/>
    </location>
</feature>
<dbReference type="GO" id="GO:0030288">
    <property type="term" value="C:outer membrane-bounded periplasmic space"/>
    <property type="evidence" value="ECO:0007669"/>
    <property type="project" value="UniProtKB-UniRule"/>
</dbReference>
<comment type="subcellular location">
    <subcellularLocation>
        <location evidence="1">Periplasm</location>
    </subcellularLocation>
</comment>
<feature type="compositionally biased region" description="Pro residues" evidence="3">
    <location>
        <begin position="129"/>
        <end position="139"/>
    </location>
</feature>
<comment type="function">
    <text evidence="1">Mediates coordination of peptidoglycan synthesis and outer membrane constriction during cell division.</text>
</comment>
<evidence type="ECO:0000256" key="2">
    <source>
        <dbReference type="PROSITE-ProRule" id="PRU00339"/>
    </source>
</evidence>
<keyword evidence="1" id="KW-0175">Coiled coil</keyword>
<keyword evidence="2" id="KW-0802">TPR repeat</keyword>
<dbReference type="InterPro" id="IPR014162">
    <property type="entry name" value="CpoB_C"/>
</dbReference>
<dbReference type="RefSeq" id="WP_109920898.1">
    <property type="nucleotide sequence ID" value="NZ_QGLF01000002.1"/>
</dbReference>
<dbReference type="Gene3D" id="1.25.40.10">
    <property type="entry name" value="Tetratricopeptide repeat domain"/>
    <property type="match status" value="1"/>
</dbReference>
<keyword evidence="1" id="KW-0574">Periplasm</keyword>
<organism evidence="4 5">
    <name type="scientific">Zavarzinia compransoris</name>
    <dbReference type="NCBI Taxonomy" id="1264899"/>
    <lineage>
        <taxon>Bacteria</taxon>
        <taxon>Pseudomonadati</taxon>
        <taxon>Pseudomonadota</taxon>
        <taxon>Alphaproteobacteria</taxon>
        <taxon>Rhodospirillales</taxon>
        <taxon>Zavarziniaceae</taxon>
        <taxon>Zavarzinia</taxon>
    </lineage>
</organism>
<protein>
    <recommendedName>
        <fullName evidence="1">Cell division coordinator CpoB</fullName>
    </recommendedName>
</protein>
<dbReference type="GO" id="GO:0043093">
    <property type="term" value="P:FtsZ-dependent cytokinesis"/>
    <property type="evidence" value="ECO:0007669"/>
    <property type="project" value="UniProtKB-UniRule"/>
</dbReference>
<comment type="caution">
    <text evidence="4">The sequence shown here is derived from an EMBL/GenBank/DDBJ whole genome shotgun (WGS) entry which is preliminary data.</text>
</comment>
<dbReference type="PROSITE" id="PS50005">
    <property type="entry name" value="TPR"/>
    <property type="match status" value="1"/>
</dbReference>
<dbReference type="AlphaFoldDB" id="A0A317EAC0"/>
<evidence type="ECO:0000256" key="3">
    <source>
        <dbReference type="SAM" id="MobiDB-lite"/>
    </source>
</evidence>
<dbReference type="EMBL" id="QGLF01000002">
    <property type="protein sequence ID" value="PWR22253.1"/>
    <property type="molecule type" value="Genomic_DNA"/>
</dbReference>
<evidence type="ECO:0000313" key="5">
    <source>
        <dbReference type="Proteomes" id="UP000246077"/>
    </source>
</evidence>
<dbReference type="InterPro" id="IPR019734">
    <property type="entry name" value="TPR_rpt"/>
</dbReference>
<dbReference type="OrthoDB" id="7185608at2"/>
<feature type="compositionally biased region" description="Low complexity" evidence="3">
    <location>
        <begin position="140"/>
        <end position="154"/>
    </location>
</feature>
<comment type="similarity">
    <text evidence="1">Belongs to the CpoB family.</text>
</comment>
<evidence type="ECO:0000256" key="1">
    <source>
        <dbReference type="HAMAP-Rule" id="MF_02066"/>
    </source>
</evidence>
<keyword evidence="1" id="KW-0131">Cell cycle</keyword>
<feature type="repeat" description="TPR" evidence="2">
    <location>
        <begin position="204"/>
        <end position="237"/>
    </location>
</feature>
<dbReference type="NCBIfam" id="TIGR02795">
    <property type="entry name" value="tol_pal_ybgF"/>
    <property type="match status" value="1"/>
</dbReference>
<proteinExistence type="inferred from homology"/>
<keyword evidence="1" id="KW-0732">Signal</keyword>
<keyword evidence="5" id="KW-1185">Reference proteome</keyword>
<dbReference type="InterPro" id="IPR011990">
    <property type="entry name" value="TPR-like_helical_dom_sf"/>
</dbReference>
<dbReference type="HAMAP" id="MF_02066">
    <property type="entry name" value="CpoB"/>
    <property type="match status" value="1"/>
</dbReference>
<feature type="region of interest" description="Disordered" evidence="3">
    <location>
        <begin position="122"/>
        <end position="165"/>
    </location>
</feature>
<sequence>MPCLSRCGLSRRVSRPLLALGVVIAAGWGLPAAAQGAANLGALRDKVQELAAAASDIRLAQSTMAPAAAAQMDLRLSALEEEIRSLTGRIEEAQNAADRNDAQLKRFQEDVEFRLNRLEQGAGTATPGTAPPAAAPATPPAATAAATPAPAAPARGNPSPSNSPPDALAAYDAALGMLRRGEYVQAEAALKAFLSTYGSDRLAGNAQYWLGETFYARGNYEAAAQAFLTGVKTYPDGAKAPDTFLKLGISLVQMGQKDKGCQVLRELPGRYPDAAATIKSRAERGLRDGSCT</sequence>
<dbReference type="SUPFAM" id="SSF48452">
    <property type="entry name" value="TPR-like"/>
    <property type="match status" value="1"/>
</dbReference>
<name>A0A317EAC0_9PROT</name>
<keyword evidence="1" id="KW-0132">Cell division</keyword>
<evidence type="ECO:0000313" key="4">
    <source>
        <dbReference type="EMBL" id="PWR22253.1"/>
    </source>
</evidence>
<reference evidence="5" key="1">
    <citation type="submission" date="2018-05" db="EMBL/GenBank/DDBJ databases">
        <title>Zavarzinia sp. HR-AS.</title>
        <authorList>
            <person name="Lee Y."/>
            <person name="Jeon C.O."/>
        </authorList>
    </citation>
    <scope>NUCLEOTIDE SEQUENCE [LARGE SCALE GENOMIC DNA]</scope>
    <source>
        <strain evidence="5">DSM 1231</strain>
    </source>
</reference>
<dbReference type="Proteomes" id="UP000246077">
    <property type="component" value="Unassembled WGS sequence"/>
</dbReference>
<dbReference type="Pfam" id="PF13174">
    <property type="entry name" value="TPR_6"/>
    <property type="match status" value="2"/>
</dbReference>
<gene>
    <name evidence="4" type="primary">ygbF</name>
    <name evidence="1" type="synonym">cpoB</name>
    <name evidence="4" type="ORF">DKG75_09845</name>
</gene>
<dbReference type="InterPro" id="IPR034706">
    <property type="entry name" value="CpoB"/>
</dbReference>
<accession>A0A317EAC0</accession>